<dbReference type="Pfam" id="PF07791">
    <property type="entry name" value="Imm11"/>
    <property type="match status" value="1"/>
</dbReference>
<gene>
    <name evidence="2" type="ORF">HG543_23030</name>
</gene>
<dbReference type="InterPro" id="IPR012433">
    <property type="entry name" value="Imm11"/>
</dbReference>
<evidence type="ECO:0000313" key="2">
    <source>
        <dbReference type="EMBL" id="NMO17707.1"/>
    </source>
</evidence>
<proteinExistence type="predicted"/>
<comment type="caution">
    <text evidence="2">The sequence shown here is derived from an EMBL/GenBank/DDBJ whole genome shotgun (WGS) entry which is preliminary data.</text>
</comment>
<dbReference type="AlphaFoldDB" id="A0A848LIZ4"/>
<dbReference type="Proteomes" id="UP000518300">
    <property type="component" value="Unassembled WGS sequence"/>
</dbReference>
<dbReference type="EMBL" id="JABBJJ010000107">
    <property type="protein sequence ID" value="NMO17707.1"/>
    <property type="molecule type" value="Genomic_DNA"/>
</dbReference>
<organism evidence="2 3">
    <name type="scientific">Pyxidicoccus fallax</name>
    <dbReference type="NCBI Taxonomy" id="394095"/>
    <lineage>
        <taxon>Bacteria</taxon>
        <taxon>Pseudomonadati</taxon>
        <taxon>Myxococcota</taxon>
        <taxon>Myxococcia</taxon>
        <taxon>Myxococcales</taxon>
        <taxon>Cystobacterineae</taxon>
        <taxon>Myxococcaceae</taxon>
        <taxon>Pyxidicoccus</taxon>
    </lineage>
</organism>
<keyword evidence="3" id="KW-1185">Reference proteome</keyword>
<accession>A0A848LIZ4</accession>
<dbReference type="RefSeq" id="WP_169346986.1">
    <property type="nucleotide sequence ID" value="NZ_JABBJJ010000107.1"/>
</dbReference>
<reference evidence="2 3" key="1">
    <citation type="submission" date="2020-04" db="EMBL/GenBank/DDBJ databases">
        <title>Draft genome of Pyxidicoccus fallax type strain.</title>
        <authorList>
            <person name="Whitworth D.E."/>
        </authorList>
    </citation>
    <scope>NUCLEOTIDE SEQUENCE [LARGE SCALE GENOMIC DNA]</scope>
    <source>
        <strain evidence="2 3">DSM 14698</strain>
    </source>
</reference>
<evidence type="ECO:0000313" key="3">
    <source>
        <dbReference type="Proteomes" id="UP000518300"/>
    </source>
</evidence>
<protein>
    <recommendedName>
        <fullName evidence="1">Immunity MXAN-0049 protein domain-containing protein</fullName>
    </recommendedName>
</protein>
<name>A0A848LIZ4_9BACT</name>
<sequence length="192" mass="22034">MQTDYFVIMRAGPSSYPLLAWDEYRVGFVRPAPVNVTAPVQLRLGAPVPRTPVMVDYHSLPEPVVSERIKNSLALLDLFGLQLVPADVKVKQDDVRRYWLLHVFNWIACINLQHSACTFYPDGDVLGIDRLVLDEEVLQDIPLERRRVFVLEESPSVYLFHHSVVEHILALQPEGLRFIRVDQWNDSAGFRS</sequence>
<feature type="domain" description="Immunity MXAN-0049 protein" evidence="1">
    <location>
        <begin position="55"/>
        <end position="181"/>
    </location>
</feature>
<evidence type="ECO:0000259" key="1">
    <source>
        <dbReference type="Pfam" id="PF07791"/>
    </source>
</evidence>